<comment type="caution">
    <text evidence="2">The sequence shown here is derived from an EMBL/GenBank/DDBJ whole genome shotgun (WGS) entry which is preliminary data.</text>
</comment>
<proteinExistence type="predicted"/>
<feature type="compositionally biased region" description="Acidic residues" evidence="1">
    <location>
        <begin position="21"/>
        <end position="31"/>
    </location>
</feature>
<sequence length="140" mass="16191">MFFVIACNLFPDSKILQPSDCESEGEEECDTENAPPTPDFLVEKSPASPPRKRMRPYRRSCARRLAYGRADDVDHSWRTQARRRSYQRQRNVTKSSKQIIDSQNLLDAINRVVENYSRPSFQSEQEVCTSDIVNESELDS</sequence>
<protein>
    <submittedName>
        <fullName evidence="2">Uncharacterized protein</fullName>
    </submittedName>
</protein>
<gene>
    <name evidence="2" type="ORF">Ocin01_15220</name>
</gene>
<feature type="region of interest" description="Disordered" evidence="1">
    <location>
        <begin position="74"/>
        <end position="95"/>
    </location>
</feature>
<dbReference type="EMBL" id="LJIJ01001542">
    <property type="protein sequence ID" value="ODM91462.1"/>
    <property type="molecule type" value="Genomic_DNA"/>
</dbReference>
<keyword evidence="3" id="KW-1185">Reference proteome</keyword>
<feature type="compositionally biased region" description="Polar residues" evidence="1">
    <location>
        <begin position="120"/>
        <end position="133"/>
    </location>
</feature>
<reference evidence="2 3" key="1">
    <citation type="journal article" date="2016" name="Genome Biol. Evol.">
        <title>Gene Family Evolution Reflects Adaptation to Soil Environmental Stressors in the Genome of the Collembolan Orchesella cincta.</title>
        <authorList>
            <person name="Faddeeva-Vakhrusheva A."/>
            <person name="Derks M.F."/>
            <person name="Anvar S.Y."/>
            <person name="Agamennone V."/>
            <person name="Suring W."/>
            <person name="Smit S."/>
            <person name="van Straalen N.M."/>
            <person name="Roelofs D."/>
        </authorList>
    </citation>
    <scope>NUCLEOTIDE SEQUENCE [LARGE SCALE GENOMIC DNA]</scope>
    <source>
        <tissue evidence="2">Mixed pool</tissue>
    </source>
</reference>
<evidence type="ECO:0000313" key="2">
    <source>
        <dbReference type="EMBL" id="ODM91462.1"/>
    </source>
</evidence>
<dbReference type="Proteomes" id="UP000094527">
    <property type="component" value="Unassembled WGS sequence"/>
</dbReference>
<feature type="region of interest" description="Disordered" evidence="1">
    <location>
        <begin position="19"/>
        <end position="56"/>
    </location>
</feature>
<dbReference type="AlphaFoldDB" id="A0A1D2MEZ2"/>
<feature type="region of interest" description="Disordered" evidence="1">
    <location>
        <begin position="120"/>
        <end position="140"/>
    </location>
</feature>
<name>A0A1D2MEZ2_ORCCI</name>
<evidence type="ECO:0000256" key="1">
    <source>
        <dbReference type="SAM" id="MobiDB-lite"/>
    </source>
</evidence>
<accession>A0A1D2MEZ2</accession>
<organism evidence="2 3">
    <name type="scientific">Orchesella cincta</name>
    <name type="common">Springtail</name>
    <name type="synonym">Podura cincta</name>
    <dbReference type="NCBI Taxonomy" id="48709"/>
    <lineage>
        <taxon>Eukaryota</taxon>
        <taxon>Metazoa</taxon>
        <taxon>Ecdysozoa</taxon>
        <taxon>Arthropoda</taxon>
        <taxon>Hexapoda</taxon>
        <taxon>Collembola</taxon>
        <taxon>Entomobryomorpha</taxon>
        <taxon>Entomobryoidea</taxon>
        <taxon>Orchesellidae</taxon>
        <taxon>Orchesellinae</taxon>
        <taxon>Orchesella</taxon>
    </lineage>
</organism>
<evidence type="ECO:0000313" key="3">
    <source>
        <dbReference type="Proteomes" id="UP000094527"/>
    </source>
</evidence>